<dbReference type="PaxDb" id="55529-EKX47351"/>
<dbReference type="GeneID" id="17303964"/>
<dbReference type="RefSeq" id="XP_005834331.1">
    <property type="nucleotide sequence ID" value="XM_005834274.1"/>
</dbReference>
<evidence type="ECO:0000313" key="2">
    <source>
        <dbReference type="EnsemblProtists" id="EKX47351"/>
    </source>
</evidence>
<reference evidence="3" key="2">
    <citation type="submission" date="2012-11" db="EMBL/GenBank/DDBJ databases">
        <authorList>
            <person name="Kuo A."/>
            <person name="Curtis B.A."/>
            <person name="Tanifuji G."/>
            <person name="Burki F."/>
            <person name="Gruber A."/>
            <person name="Irimia M."/>
            <person name="Maruyama S."/>
            <person name="Arias M.C."/>
            <person name="Ball S.G."/>
            <person name="Gile G.H."/>
            <person name="Hirakawa Y."/>
            <person name="Hopkins J.F."/>
            <person name="Rensing S.A."/>
            <person name="Schmutz J."/>
            <person name="Symeonidi A."/>
            <person name="Elias M."/>
            <person name="Eveleigh R.J."/>
            <person name="Herman E.K."/>
            <person name="Klute M.J."/>
            <person name="Nakayama T."/>
            <person name="Obornik M."/>
            <person name="Reyes-Prieto A."/>
            <person name="Armbrust E.V."/>
            <person name="Aves S.J."/>
            <person name="Beiko R.G."/>
            <person name="Coutinho P."/>
            <person name="Dacks J.B."/>
            <person name="Durnford D.G."/>
            <person name="Fast N.M."/>
            <person name="Green B.R."/>
            <person name="Grisdale C."/>
            <person name="Hempe F."/>
            <person name="Henrissat B."/>
            <person name="Hoppner M.P."/>
            <person name="Ishida K.-I."/>
            <person name="Kim E."/>
            <person name="Koreny L."/>
            <person name="Kroth P.G."/>
            <person name="Liu Y."/>
            <person name="Malik S.-B."/>
            <person name="Maier U.G."/>
            <person name="McRose D."/>
            <person name="Mock T."/>
            <person name="Neilson J.A."/>
            <person name="Onodera N.T."/>
            <person name="Poole A.M."/>
            <person name="Pritham E.J."/>
            <person name="Richards T.A."/>
            <person name="Rocap G."/>
            <person name="Roy S.W."/>
            <person name="Sarai C."/>
            <person name="Schaack S."/>
            <person name="Shirato S."/>
            <person name="Slamovits C.H."/>
            <person name="Spencer D.F."/>
            <person name="Suzuki S."/>
            <person name="Worden A.Z."/>
            <person name="Zauner S."/>
            <person name="Barry K."/>
            <person name="Bell C."/>
            <person name="Bharti A.K."/>
            <person name="Crow J.A."/>
            <person name="Grimwood J."/>
            <person name="Kramer R."/>
            <person name="Lindquist E."/>
            <person name="Lucas S."/>
            <person name="Salamov A."/>
            <person name="McFadden G.I."/>
            <person name="Lane C.E."/>
            <person name="Keeling P.J."/>
            <person name="Gray M.W."/>
            <person name="Grigoriev I.V."/>
            <person name="Archibald J.M."/>
        </authorList>
    </citation>
    <scope>NUCLEOTIDE SEQUENCE</scope>
    <source>
        <strain evidence="3">CCMP2712</strain>
    </source>
</reference>
<gene>
    <name evidence="1" type="ORF">GUITHDRAFT_106798</name>
</gene>
<dbReference type="OrthoDB" id="5954868at2759"/>
<dbReference type="AlphaFoldDB" id="L1JFU0"/>
<proteinExistence type="predicted"/>
<dbReference type="Proteomes" id="UP000011087">
    <property type="component" value="Unassembled WGS sequence"/>
</dbReference>
<reference evidence="1 3" key="1">
    <citation type="journal article" date="2012" name="Nature">
        <title>Algal genomes reveal evolutionary mosaicism and the fate of nucleomorphs.</title>
        <authorList>
            <consortium name="DOE Joint Genome Institute"/>
            <person name="Curtis B.A."/>
            <person name="Tanifuji G."/>
            <person name="Burki F."/>
            <person name="Gruber A."/>
            <person name="Irimia M."/>
            <person name="Maruyama S."/>
            <person name="Arias M.C."/>
            <person name="Ball S.G."/>
            <person name="Gile G.H."/>
            <person name="Hirakawa Y."/>
            <person name="Hopkins J.F."/>
            <person name="Kuo A."/>
            <person name="Rensing S.A."/>
            <person name="Schmutz J."/>
            <person name="Symeonidi A."/>
            <person name="Elias M."/>
            <person name="Eveleigh R.J."/>
            <person name="Herman E.K."/>
            <person name="Klute M.J."/>
            <person name="Nakayama T."/>
            <person name="Obornik M."/>
            <person name="Reyes-Prieto A."/>
            <person name="Armbrust E.V."/>
            <person name="Aves S.J."/>
            <person name="Beiko R.G."/>
            <person name="Coutinho P."/>
            <person name="Dacks J.B."/>
            <person name="Durnford D.G."/>
            <person name="Fast N.M."/>
            <person name="Green B.R."/>
            <person name="Grisdale C.J."/>
            <person name="Hempel F."/>
            <person name="Henrissat B."/>
            <person name="Hoppner M.P."/>
            <person name="Ishida K."/>
            <person name="Kim E."/>
            <person name="Koreny L."/>
            <person name="Kroth P.G."/>
            <person name="Liu Y."/>
            <person name="Malik S.B."/>
            <person name="Maier U.G."/>
            <person name="McRose D."/>
            <person name="Mock T."/>
            <person name="Neilson J.A."/>
            <person name="Onodera N.T."/>
            <person name="Poole A.M."/>
            <person name="Pritham E.J."/>
            <person name="Richards T.A."/>
            <person name="Rocap G."/>
            <person name="Roy S.W."/>
            <person name="Sarai C."/>
            <person name="Schaack S."/>
            <person name="Shirato S."/>
            <person name="Slamovits C.H."/>
            <person name="Spencer D.F."/>
            <person name="Suzuki S."/>
            <person name="Worden A.Z."/>
            <person name="Zauner S."/>
            <person name="Barry K."/>
            <person name="Bell C."/>
            <person name="Bharti A.K."/>
            <person name="Crow J.A."/>
            <person name="Grimwood J."/>
            <person name="Kramer R."/>
            <person name="Lindquist E."/>
            <person name="Lucas S."/>
            <person name="Salamov A."/>
            <person name="McFadden G.I."/>
            <person name="Lane C.E."/>
            <person name="Keeling P.J."/>
            <person name="Gray M.W."/>
            <person name="Grigoriev I.V."/>
            <person name="Archibald J.M."/>
        </authorList>
    </citation>
    <scope>NUCLEOTIDE SEQUENCE</scope>
    <source>
        <strain evidence="1 3">CCMP2712</strain>
    </source>
</reference>
<dbReference type="HOGENOM" id="CLU_1753177_0_0_1"/>
<protein>
    <submittedName>
        <fullName evidence="1 2">Uncharacterized protein</fullName>
    </submittedName>
</protein>
<accession>L1JFU0</accession>
<reference evidence="2" key="3">
    <citation type="submission" date="2015-06" db="UniProtKB">
        <authorList>
            <consortium name="EnsemblProtists"/>
        </authorList>
    </citation>
    <scope>IDENTIFICATION</scope>
</reference>
<evidence type="ECO:0000313" key="1">
    <source>
        <dbReference type="EMBL" id="EKX47351.1"/>
    </source>
</evidence>
<organism evidence="1">
    <name type="scientific">Guillardia theta (strain CCMP2712)</name>
    <name type="common">Cryptophyte</name>
    <dbReference type="NCBI Taxonomy" id="905079"/>
    <lineage>
        <taxon>Eukaryota</taxon>
        <taxon>Cryptophyceae</taxon>
        <taxon>Pyrenomonadales</taxon>
        <taxon>Geminigeraceae</taxon>
        <taxon>Guillardia</taxon>
    </lineage>
</organism>
<keyword evidence="3" id="KW-1185">Reference proteome</keyword>
<evidence type="ECO:0000313" key="3">
    <source>
        <dbReference type="Proteomes" id="UP000011087"/>
    </source>
</evidence>
<dbReference type="KEGG" id="gtt:GUITHDRAFT_106798"/>
<sequence>MQLTRAQIFLYDLGLNDMERENSFAWKNVELMGLQWDKLGAHVQNKRWKAWKPFVLSDALQRVENVIFQDAGQVVQQPIDLAWSLIQRDGYFFTIQQERALPNFESVKGYDMCAAGILGMSNSSIAVQNHSPGKGADPVPQLLENVCVS</sequence>
<name>L1JFU0_GUITC</name>
<dbReference type="EnsemblProtists" id="EKX47351">
    <property type="protein sequence ID" value="EKX47351"/>
    <property type="gene ID" value="GUITHDRAFT_106798"/>
</dbReference>
<dbReference type="EMBL" id="JH992990">
    <property type="protein sequence ID" value="EKX47351.1"/>
    <property type="molecule type" value="Genomic_DNA"/>
</dbReference>